<evidence type="ECO:0000313" key="3">
    <source>
        <dbReference type="EMBL" id="SVB69230.1"/>
    </source>
</evidence>
<dbReference type="InterPro" id="IPR013977">
    <property type="entry name" value="GcvT_C"/>
</dbReference>
<sequence length="400" mass="44994">MNYKLESTRFGVKAFPSKGSRSSVLERSMAPHPLSFQELPYDPEYRLYNKRLTPEILNHMTDDEMYWAVRTGVILRHTGELPIEISGPDAEVLLNRIFTRDIAKLKPGRCSYQFACYHDGGMITDGVLLRLAYDRFWMAQADGDLYSWYKAHSEGLDVRVHDPSVWVTQIQGPRSLDVLRVAVDGDYPEPFNYFDCVTTTIADQAVVISRTGFSNELGWEIYMTPGIDFQKLGAHLLKAGEEYDMKLTGTPVFRVRRIEAGLLNAGSDFDETTTPFMVGLGKFIDLKKSGFIGQEALRIAKKNCLTWGMRVNDGVAALGRNVYIDNQVVGKVCSNGWSPFLQCGVAIVRMDHPDHGPNTKVTADCIDGKRNSAELCLMPFYDEKGEIPRGKRIDIPTVQN</sequence>
<feature type="domain" description="GCVT N-terminal" evidence="1">
    <location>
        <begin position="66"/>
        <end position="288"/>
    </location>
</feature>
<dbReference type="Pfam" id="PF01571">
    <property type="entry name" value="GCV_T"/>
    <property type="match status" value="1"/>
</dbReference>
<dbReference type="PIRSF" id="PIRSF006487">
    <property type="entry name" value="GcvT"/>
    <property type="match status" value="1"/>
</dbReference>
<gene>
    <name evidence="3" type="ORF">METZ01_LOCUS222084</name>
</gene>
<dbReference type="Pfam" id="PF08669">
    <property type="entry name" value="GCV_T_C"/>
    <property type="match status" value="1"/>
</dbReference>
<evidence type="ECO:0000259" key="2">
    <source>
        <dbReference type="Pfam" id="PF08669"/>
    </source>
</evidence>
<feature type="domain" description="Aminomethyltransferase C-terminal" evidence="2">
    <location>
        <begin position="309"/>
        <end position="382"/>
    </location>
</feature>
<name>A0A382G1X3_9ZZZZ</name>
<dbReference type="SUPFAM" id="SSF101790">
    <property type="entry name" value="Aminomethyltransferase beta-barrel domain"/>
    <property type="match status" value="1"/>
</dbReference>
<dbReference type="EMBL" id="UINC01053111">
    <property type="protein sequence ID" value="SVB69230.1"/>
    <property type="molecule type" value="Genomic_DNA"/>
</dbReference>
<dbReference type="Gene3D" id="3.30.1360.120">
    <property type="entry name" value="Probable tRNA modification gtpase trme, domain 1"/>
    <property type="match status" value="1"/>
</dbReference>
<dbReference type="InterPro" id="IPR006222">
    <property type="entry name" value="GCVT_N"/>
</dbReference>
<evidence type="ECO:0008006" key="4">
    <source>
        <dbReference type="Google" id="ProtNLM"/>
    </source>
</evidence>
<dbReference type="InterPro" id="IPR029043">
    <property type="entry name" value="GcvT/YgfZ_C"/>
</dbReference>
<dbReference type="InterPro" id="IPR028896">
    <property type="entry name" value="GcvT/YgfZ/DmdA"/>
</dbReference>
<dbReference type="AlphaFoldDB" id="A0A382G1X3"/>
<accession>A0A382G1X3</accession>
<dbReference type="PANTHER" id="PTHR43757">
    <property type="entry name" value="AMINOMETHYLTRANSFERASE"/>
    <property type="match status" value="1"/>
</dbReference>
<organism evidence="3">
    <name type="scientific">marine metagenome</name>
    <dbReference type="NCBI Taxonomy" id="408172"/>
    <lineage>
        <taxon>unclassified sequences</taxon>
        <taxon>metagenomes</taxon>
        <taxon>ecological metagenomes</taxon>
    </lineage>
</organism>
<proteinExistence type="predicted"/>
<dbReference type="PANTHER" id="PTHR43757:SF2">
    <property type="entry name" value="AMINOMETHYLTRANSFERASE, MITOCHONDRIAL"/>
    <property type="match status" value="1"/>
</dbReference>
<dbReference type="SUPFAM" id="SSF103025">
    <property type="entry name" value="Folate-binding domain"/>
    <property type="match status" value="1"/>
</dbReference>
<evidence type="ECO:0000259" key="1">
    <source>
        <dbReference type="Pfam" id="PF01571"/>
    </source>
</evidence>
<protein>
    <recommendedName>
        <fullName evidence="4">Aminomethyltransferase folate-binding domain-containing protein</fullName>
    </recommendedName>
</protein>
<reference evidence="3" key="1">
    <citation type="submission" date="2018-05" db="EMBL/GenBank/DDBJ databases">
        <authorList>
            <person name="Lanie J.A."/>
            <person name="Ng W.-L."/>
            <person name="Kazmierczak K.M."/>
            <person name="Andrzejewski T.M."/>
            <person name="Davidsen T.M."/>
            <person name="Wayne K.J."/>
            <person name="Tettelin H."/>
            <person name="Glass J.I."/>
            <person name="Rusch D."/>
            <person name="Podicherti R."/>
            <person name="Tsui H.-C.T."/>
            <person name="Winkler M.E."/>
        </authorList>
    </citation>
    <scope>NUCLEOTIDE SEQUENCE</scope>
</reference>
<dbReference type="InterPro" id="IPR027266">
    <property type="entry name" value="TrmE/GcvT-like"/>
</dbReference>